<protein>
    <submittedName>
        <fullName evidence="2">Uncharacterized protein</fullName>
    </submittedName>
</protein>
<name>A0A8H3XF69_GIGMA</name>
<evidence type="ECO:0000313" key="3">
    <source>
        <dbReference type="Proteomes" id="UP000439903"/>
    </source>
</evidence>
<evidence type="ECO:0000256" key="1">
    <source>
        <dbReference type="SAM" id="MobiDB-lite"/>
    </source>
</evidence>
<proteinExistence type="predicted"/>
<gene>
    <name evidence="2" type="ORF">F8M41_000933</name>
</gene>
<organism evidence="2 3">
    <name type="scientific">Gigaspora margarita</name>
    <dbReference type="NCBI Taxonomy" id="4874"/>
    <lineage>
        <taxon>Eukaryota</taxon>
        <taxon>Fungi</taxon>
        <taxon>Fungi incertae sedis</taxon>
        <taxon>Mucoromycota</taxon>
        <taxon>Glomeromycotina</taxon>
        <taxon>Glomeromycetes</taxon>
        <taxon>Diversisporales</taxon>
        <taxon>Gigasporaceae</taxon>
        <taxon>Gigaspora</taxon>
    </lineage>
</organism>
<keyword evidence="3" id="KW-1185">Reference proteome</keyword>
<feature type="compositionally biased region" description="Low complexity" evidence="1">
    <location>
        <begin position="9"/>
        <end position="31"/>
    </location>
</feature>
<reference evidence="2 3" key="1">
    <citation type="journal article" date="2019" name="Environ. Microbiol.">
        <title>At the nexus of three kingdoms: the genome of the mycorrhizal fungus Gigaspora margarita provides insights into plant, endobacterial and fungal interactions.</title>
        <authorList>
            <person name="Venice F."/>
            <person name="Ghignone S."/>
            <person name="Salvioli di Fossalunga A."/>
            <person name="Amselem J."/>
            <person name="Novero M."/>
            <person name="Xianan X."/>
            <person name="Sedzielewska Toro K."/>
            <person name="Morin E."/>
            <person name="Lipzen A."/>
            <person name="Grigoriev I.V."/>
            <person name="Henrissat B."/>
            <person name="Martin F.M."/>
            <person name="Bonfante P."/>
        </authorList>
    </citation>
    <scope>NUCLEOTIDE SEQUENCE [LARGE SCALE GENOMIC DNA]</scope>
    <source>
        <strain evidence="2 3">BEG34</strain>
    </source>
</reference>
<feature type="region of interest" description="Disordered" evidence="1">
    <location>
        <begin position="1"/>
        <end position="31"/>
    </location>
</feature>
<dbReference type="EMBL" id="WTPW01001076">
    <property type="protein sequence ID" value="KAF0458581.1"/>
    <property type="molecule type" value="Genomic_DNA"/>
</dbReference>
<evidence type="ECO:0000313" key="2">
    <source>
        <dbReference type="EMBL" id="KAF0458581.1"/>
    </source>
</evidence>
<dbReference type="AlphaFoldDB" id="A0A8H3XF69"/>
<accession>A0A8H3XF69</accession>
<dbReference type="Proteomes" id="UP000439903">
    <property type="component" value="Unassembled WGS sequence"/>
</dbReference>
<sequence>MTSQTTGTQLLRQQNNGGQSQNNNNRPQRSQIISNTIVSIDTQQHIDLLEGTSFNTMQNEIPSQHIKFSSALFSGFSFT</sequence>
<comment type="caution">
    <text evidence="2">The sequence shown here is derived from an EMBL/GenBank/DDBJ whole genome shotgun (WGS) entry which is preliminary data.</text>
</comment>